<dbReference type="AlphaFoldDB" id="A0A396RN32"/>
<proteinExistence type="predicted"/>
<evidence type="ECO:0000313" key="2">
    <source>
        <dbReference type="Proteomes" id="UP000266693"/>
    </source>
</evidence>
<name>A0A396RN32_9SPHN</name>
<organism evidence="1 2">
    <name type="scientific">Sphingomonas gilva</name>
    <dbReference type="NCBI Taxonomy" id="2305907"/>
    <lineage>
        <taxon>Bacteria</taxon>
        <taxon>Pseudomonadati</taxon>
        <taxon>Pseudomonadota</taxon>
        <taxon>Alphaproteobacteria</taxon>
        <taxon>Sphingomonadales</taxon>
        <taxon>Sphingomonadaceae</taxon>
        <taxon>Sphingomonas</taxon>
    </lineage>
</organism>
<evidence type="ECO:0000313" key="1">
    <source>
        <dbReference type="EMBL" id="RHW17854.1"/>
    </source>
</evidence>
<reference evidence="1 2" key="1">
    <citation type="submission" date="2018-08" db="EMBL/GenBank/DDBJ databases">
        <title>The multiple taxonomic identification of Sphingomonas gilva.</title>
        <authorList>
            <person name="Zhu D."/>
            <person name="Zheng S."/>
        </authorList>
    </citation>
    <scope>NUCLEOTIDE SEQUENCE [LARGE SCALE GENOMIC DNA]</scope>
    <source>
        <strain evidence="1 2">ZDH117</strain>
    </source>
</reference>
<protein>
    <recommendedName>
        <fullName evidence="3">XRE family transcriptional regulator</fullName>
    </recommendedName>
</protein>
<accession>A0A396RN32</accession>
<dbReference type="OrthoDB" id="7376075at2"/>
<dbReference type="RefSeq" id="WP_118863046.1">
    <property type="nucleotide sequence ID" value="NZ_QWLV01000002.1"/>
</dbReference>
<sequence length="59" mass="6455">MALLREIQGYIRSTGMKPTVFGRAAVNDPRLVTDLKRGREPGARLSARVRAFIAAEGGR</sequence>
<evidence type="ECO:0008006" key="3">
    <source>
        <dbReference type="Google" id="ProtNLM"/>
    </source>
</evidence>
<dbReference type="Proteomes" id="UP000266693">
    <property type="component" value="Unassembled WGS sequence"/>
</dbReference>
<dbReference type="EMBL" id="QWLV01000002">
    <property type="protein sequence ID" value="RHW17854.1"/>
    <property type="molecule type" value="Genomic_DNA"/>
</dbReference>
<keyword evidence="2" id="KW-1185">Reference proteome</keyword>
<comment type="caution">
    <text evidence="1">The sequence shown here is derived from an EMBL/GenBank/DDBJ whole genome shotgun (WGS) entry which is preliminary data.</text>
</comment>
<gene>
    <name evidence="1" type="ORF">D1610_04860</name>
</gene>